<evidence type="ECO:0000313" key="9">
    <source>
        <dbReference type="EMBL" id="GGM90193.1"/>
    </source>
</evidence>
<dbReference type="InterPro" id="IPR012944">
    <property type="entry name" value="SusD_RagB_dom"/>
</dbReference>
<evidence type="ECO:0000256" key="4">
    <source>
        <dbReference type="ARBA" id="ARBA00023136"/>
    </source>
</evidence>
<keyword evidence="10" id="KW-1185">Reference proteome</keyword>
<keyword evidence="4" id="KW-0472">Membrane</keyword>
<comment type="caution">
    <text evidence="9">The sequence shown here is derived from an EMBL/GenBank/DDBJ whole genome shotgun (WGS) entry which is preliminary data.</text>
</comment>
<accession>A0ABQ2HVJ2</accession>
<proteinExistence type="inferred from homology"/>
<feature type="domain" description="SusD-like N-terminal" evidence="8">
    <location>
        <begin position="108"/>
        <end position="249"/>
    </location>
</feature>
<feature type="chain" id="PRO_5045906172" description="Outer membrane starch-binding protein" evidence="6">
    <location>
        <begin position="24"/>
        <end position="611"/>
    </location>
</feature>
<evidence type="ECO:0000259" key="8">
    <source>
        <dbReference type="Pfam" id="PF14322"/>
    </source>
</evidence>
<dbReference type="Proteomes" id="UP000632339">
    <property type="component" value="Unassembled WGS sequence"/>
</dbReference>
<gene>
    <name evidence="9" type="ORF">GCM10010967_23920</name>
</gene>
<evidence type="ECO:0008006" key="11">
    <source>
        <dbReference type="Google" id="ProtNLM"/>
    </source>
</evidence>
<dbReference type="RefSeq" id="WP_019943659.1">
    <property type="nucleotide sequence ID" value="NZ_BMLI01000001.1"/>
</dbReference>
<dbReference type="Gene3D" id="1.25.40.390">
    <property type="match status" value="1"/>
</dbReference>
<evidence type="ECO:0000256" key="1">
    <source>
        <dbReference type="ARBA" id="ARBA00004442"/>
    </source>
</evidence>
<evidence type="ECO:0000313" key="10">
    <source>
        <dbReference type="Proteomes" id="UP000632339"/>
    </source>
</evidence>
<evidence type="ECO:0000256" key="6">
    <source>
        <dbReference type="SAM" id="SignalP"/>
    </source>
</evidence>
<dbReference type="Pfam" id="PF14322">
    <property type="entry name" value="SusD-like_3"/>
    <property type="match status" value="1"/>
</dbReference>
<feature type="domain" description="RagB/SusD" evidence="7">
    <location>
        <begin position="341"/>
        <end position="611"/>
    </location>
</feature>
<evidence type="ECO:0000256" key="3">
    <source>
        <dbReference type="ARBA" id="ARBA00022729"/>
    </source>
</evidence>
<evidence type="ECO:0000259" key="7">
    <source>
        <dbReference type="Pfam" id="PF07980"/>
    </source>
</evidence>
<reference evidence="10" key="1">
    <citation type="journal article" date="2019" name="Int. J. Syst. Evol. Microbiol.">
        <title>The Global Catalogue of Microorganisms (GCM) 10K type strain sequencing project: providing services to taxonomists for standard genome sequencing and annotation.</title>
        <authorList>
            <consortium name="The Broad Institute Genomics Platform"/>
            <consortium name="The Broad Institute Genome Sequencing Center for Infectious Disease"/>
            <person name="Wu L."/>
            <person name="Ma J."/>
        </authorList>
    </citation>
    <scope>NUCLEOTIDE SEQUENCE [LARGE SCALE GENOMIC DNA]</scope>
    <source>
        <strain evidence="10">CGMCC 1.6375</strain>
    </source>
</reference>
<dbReference type="SUPFAM" id="SSF48452">
    <property type="entry name" value="TPR-like"/>
    <property type="match status" value="1"/>
</dbReference>
<comment type="subcellular location">
    <subcellularLocation>
        <location evidence="1">Cell outer membrane</location>
    </subcellularLocation>
</comment>
<comment type="similarity">
    <text evidence="2">Belongs to the SusD family.</text>
</comment>
<dbReference type="Pfam" id="PF07980">
    <property type="entry name" value="SusD_RagB"/>
    <property type="match status" value="1"/>
</dbReference>
<evidence type="ECO:0000256" key="5">
    <source>
        <dbReference type="ARBA" id="ARBA00023237"/>
    </source>
</evidence>
<keyword evidence="3 6" id="KW-0732">Signal</keyword>
<protein>
    <recommendedName>
        <fullName evidence="11">Outer membrane starch-binding protein</fullName>
    </recommendedName>
</protein>
<dbReference type="InterPro" id="IPR033985">
    <property type="entry name" value="SusD-like_N"/>
</dbReference>
<feature type="signal peptide" evidence="6">
    <location>
        <begin position="1"/>
        <end position="23"/>
    </location>
</feature>
<dbReference type="EMBL" id="BMLI01000001">
    <property type="protein sequence ID" value="GGM90193.1"/>
    <property type="molecule type" value="Genomic_DNA"/>
</dbReference>
<keyword evidence="5" id="KW-0998">Cell outer membrane</keyword>
<sequence>MMMKKIYLLFAIACCICAASCQHEFLDKAPGVDLTEDNAFRDKASLEIFMATIYRYGMHSNFRYRLQGETVVSGQPNAYTPFSQVNSTDVIHPSSSISDEGDASEASFVHSNRWNEGMVLPNNIVNLEDYRYFIRWIALRQINLVIKRINEVPDADETYKKQIVAEVKLIRALNYMEMLKRYGGVPIVDQVFQPGEKIEVPRSTFEACVTFILKDIEDAFPNLPGSYSASQTGRVTSVAALALKSEVLLYAASPQFNTATPVVAMGNAADNKLICYGNFDAGRWKLAADAAKQALDLALANGYGLIDEVANRNPAEQDNGTPGPLGNYRASWETTNNKELILMYQGGAAAAGGITNIGNAPMTFWNPSCFGSFWSGISVPLNFIKKYEKIDGTPQSWDAAGGTDLIAKYAQLDPRFKQTMSYTNGYYTARDPIAQIYSGGKDYVNCKGGIWLRKYIPRNATSGNFVMNDVLFRVNELYLNYAEALNEASGPVKEAYAAVNAIRNRSGMPDLPAGLTKEQFRERVRNEIAVELVNDDHRFWDVKRWLIADQEGVMTGAFQGLQITRSGEAGNYKFGWKPYTFETRTFHKKMYLHPFPQAEVMKGNLTQNPGW</sequence>
<evidence type="ECO:0000256" key="2">
    <source>
        <dbReference type="ARBA" id="ARBA00006275"/>
    </source>
</evidence>
<dbReference type="InterPro" id="IPR011990">
    <property type="entry name" value="TPR-like_helical_dom_sf"/>
</dbReference>
<name>A0ABQ2HVJ2_9BACT</name>
<organism evidence="9 10">
    <name type="scientific">Dyadobacter beijingensis</name>
    <dbReference type="NCBI Taxonomy" id="365489"/>
    <lineage>
        <taxon>Bacteria</taxon>
        <taxon>Pseudomonadati</taxon>
        <taxon>Bacteroidota</taxon>
        <taxon>Cytophagia</taxon>
        <taxon>Cytophagales</taxon>
        <taxon>Spirosomataceae</taxon>
        <taxon>Dyadobacter</taxon>
    </lineage>
</organism>